<proteinExistence type="predicted"/>
<comment type="caution">
    <text evidence="1">The sequence shown here is derived from an EMBL/GenBank/DDBJ whole genome shotgun (WGS) entry which is preliminary data.</text>
</comment>
<evidence type="ECO:0000313" key="2">
    <source>
        <dbReference type="Proteomes" id="UP000319143"/>
    </source>
</evidence>
<reference evidence="1 2" key="1">
    <citation type="submission" date="2019-02" db="EMBL/GenBank/DDBJ databases">
        <title>Deep-cultivation of Planctomycetes and their phenomic and genomic characterization uncovers novel biology.</title>
        <authorList>
            <person name="Wiegand S."/>
            <person name="Jogler M."/>
            <person name="Boedeker C."/>
            <person name="Pinto D."/>
            <person name="Vollmers J."/>
            <person name="Rivas-Marin E."/>
            <person name="Kohn T."/>
            <person name="Peeters S.H."/>
            <person name="Heuer A."/>
            <person name="Rast P."/>
            <person name="Oberbeckmann S."/>
            <person name="Bunk B."/>
            <person name="Jeske O."/>
            <person name="Meyerdierks A."/>
            <person name="Storesund J.E."/>
            <person name="Kallscheuer N."/>
            <person name="Luecker S."/>
            <person name="Lage O.M."/>
            <person name="Pohl T."/>
            <person name="Merkel B.J."/>
            <person name="Hornburger P."/>
            <person name="Mueller R.-W."/>
            <person name="Bruemmer F."/>
            <person name="Labrenz M."/>
            <person name="Spormann A.M."/>
            <person name="Op Den Camp H."/>
            <person name="Overmann J."/>
            <person name="Amann R."/>
            <person name="Jetten M.S.M."/>
            <person name="Mascher T."/>
            <person name="Medema M.H."/>
            <person name="Devos D.P."/>
            <person name="Kaster A.-K."/>
            <person name="Ovreas L."/>
            <person name="Rohde M."/>
            <person name="Galperin M.Y."/>
            <person name="Jogler C."/>
        </authorList>
    </citation>
    <scope>NUCLEOTIDE SEQUENCE [LARGE SCALE GENOMIC DNA]</scope>
    <source>
        <strain evidence="1 2">Poly41</strain>
    </source>
</reference>
<name>A0A5C6DB63_9BACT</name>
<dbReference type="Proteomes" id="UP000319143">
    <property type="component" value="Unassembled WGS sequence"/>
</dbReference>
<keyword evidence="2" id="KW-1185">Reference proteome</keyword>
<accession>A0A5C6DB63</accession>
<evidence type="ECO:0000313" key="1">
    <source>
        <dbReference type="EMBL" id="TWU34413.1"/>
    </source>
</evidence>
<protein>
    <submittedName>
        <fullName evidence="1">Uncharacterized protein</fullName>
    </submittedName>
</protein>
<gene>
    <name evidence="1" type="ORF">Poly41_45610</name>
</gene>
<organism evidence="1 2">
    <name type="scientific">Novipirellula artificiosorum</name>
    <dbReference type="NCBI Taxonomy" id="2528016"/>
    <lineage>
        <taxon>Bacteria</taxon>
        <taxon>Pseudomonadati</taxon>
        <taxon>Planctomycetota</taxon>
        <taxon>Planctomycetia</taxon>
        <taxon>Pirellulales</taxon>
        <taxon>Pirellulaceae</taxon>
        <taxon>Novipirellula</taxon>
    </lineage>
</organism>
<dbReference type="AlphaFoldDB" id="A0A5C6DB63"/>
<dbReference type="EMBL" id="SJPV01000008">
    <property type="protein sequence ID" value="TWU34413.1"/>
    <property type="molecule type" value="Genomic_DNA"/>
</dbReference>
<sequence length="359" mass="42443">MEAFSARLPIESRSAFARRVEERPKNSMTDSPILFCHFDNSRYLPYVLETARLTNPDKPIILLGDEKNRWIGPAKGIDHLLYRDFDYGHLIEQFDRLYRTVQGPLHRHMRGRVDWLKFVFKRWFYVYNFLVEHDHPSFWHFDSDTMVLVSLREHESKFDAYDCTEQCNGDCLNGFVPDASFLLRFLNFINVLFGDEAFLQQKQRFFDEQEPTFSFNEMSAFAELKKRQTVKSIRLNTTIDGSTFDDCLCQEHGMEMERIFTEKEIKKVRCSDRGEFFCFDAESRESIRLNTLNLSWVPVETFEVVSHQVKKCSEKLSTGPGKPIDQMPTISELLWKQHFYSCLLGNLRAKTRSFRKRAH</sequence>